<protein>
    <submittedName>
        <fullName evidence="2">Helix-turn-helix domain-containing protein</fullName>
    </submittedName>
</protein>
<keyword evidence="3" id="KW-1185">Reference proteome</keyword>
<sequence>MTKPKVAGILALTVRRDPTGTVLVLRLILLPFNAGATLPTETQPHADNAFASSRRRHSVEPLLLNTSEVATMLGMSTSWVYREASKLGLNGYKLGRGRNAKVLYKKAEVIKWVEQQKIH</sequence>
<evidence type="ECO:0000313" key="3">
    <source>
        <dbReference type="Proteomes" id="UP001602322"/>
    </source>
</evidence>
<accession>A0ABW6X4M0</accession>
<comment type="caution">
    <text evidence="2">The sequence shown here is derived from an EMBL/GenBank/DDBJ whole genome shotgun (WGS) entry which is preliminary data.</text>
</comment>
<dbReference type="RefSeq" id="WP_387901725.1">
    <property type="nucleotide sequence ID" value="NZ_JBIBEG010000003.1"/>
</dbReference>
<organism evidence="2 3">
    <name type="scientific">Streptomyces argenteolus</name>
    <dbReference type="NCBI Taxonomy" id="67274"/>
    <lineage>
        <taxon>Bacteria</taxon>
        <taxon>Bacillati</taxon>
        <taxon>Actinomycetota</taxon>
        <taxon>Actinomycetes</taxon>
        <taxon>Kitasatosporales</taxon>
        <taxon>Streptomycetaceae</taxon>
        <taxon>Streptomyces</taxon>
    </lineage>
</organism>
<name>A0ABW6X4M0_9ACTN</name>
<proteinExistence type="predicted"/>
<gene>
    <name evidence="2" type="ORF">ACFY8O_14050</name>
</gene>
<dbReference type="Proteomes" id="UP001602322">
    <property type="component" value="Unassembled WGS sequence"/>
</dbReference>
<dbReference type="Pfam" id="PF12728">
    <property type="entry name" value="HTH_17"/>
    <property type="match status" value="1"/>
</dbReference>
<evidence type="ECO:0000259" key="1">
    <source>
        <dbReference type="Pfam" id="PF12728"/>
    </source>
</evidence>
<dbReference type="InterPro" id="IPR041657">
    <property type="entry name" value="HTH_17"/>
</dbReference>
<evidence type="ECO:0000313" key="2">
    <source>
        <dbReference type="EMBL" id="MFF5897042.1"/>
    </source>
</evidence>
<dbReference type="EMBL" id="JBIBEG010000003">
    <property type="protein sequence ID" value="MFF5897042.1"/>
    <property type="molecule type" value="Genomic_DNA"/>
</dbReference>
<feature type="domain" description="Helix-turn-helix" evidence="1">
    <location>
        <begin position="63"/>
        <end position="116"/>
    </location>
</feature>
<reference evidence="2 3" key="1">
    <citation type="submission" date="2024-10" db="EMBL/GenBank/DDBJ databases">
        <title>The Natural Products Discovery Center: Release of the First 8490 Sequenced Strains for Exploring Actinobacteria Biosynthetic Diversity.</title>
        <authorList>
            <person name="Kalkreuter E."/>
            <person name="Kautsar S.A."/>
            <person name="Yang D."/>
            <person name="Bader C.D."/>
            <person name="Teijaro C.N."/>
            <person name="Fluegel L."/>
            <person name="Davis C.M."/>
            <person name="Simpson J.R."/>
            <person name="Lauterbach L."/>
            <person name="Steele A.D."/>
            <person name="Gui C."/>
            <person name="Meng S."/>
            <person name="Li G."/>
            <person name="Viehrig K."/>
            <person name="Ye F."/>
            <person name="Su P."/>
            <person name="Kiefer A.F."/>
            <person name="Nichols A."/>
            <person name="Cepeda A.J."/>
            <person name="Yan W."/>
            <person name="Fan B."/>
            <person name="Jiang Y."/>
            <person name="Adhikari A."/>
            <person name="Zheng C.-J."/>
            <person name="Schuster L."/>
            <person name="Cowan T.M."/>
            <person name="Smanski M.J."/>
            <person name="Chevrette M.G."/>
            <person name="De Carvalho L.P.S."/>
            <person name="Shen B."/>
        </authorList>
    </citation>
    <scope>NUCLEOTIDE SEQUENCE [LARGE SCALE GENOMIC DNA]</scope>
    <source>
        <strain evidence="2 3">NPDC012540</strain>
    </source>
</reference>